<dbReference type="InterPro" id="IPR025184">
    <property type="entry name" value="AadA_C"/>
</dbReference>
<keyword evidence="4" id="KW-0067">ATP-binding</keyword>
<feature type="domain" description="Adenylyltransferase AadA C-terminal" evidence="5">
    <location>
        <begin position="146"/>
        <end position="247"/>
    </location>
</feature>
<dbReference type="Gene3D" id="3.30.460.10">
    <property type="entry name" value="Beta Polymerase, domain 2"/>
    <property type="match status" value="1"/>
</dbReference>
<evidence type="ECO:0000313" key="6">
    <source>
        <dbReference type="EMBL" id="MBA2869743.1"/>
    </source>
</evidence>
<dbReference type="SUPFAM" id="SSF81301">
    <property type="entry name" value="Nucleotidyltransferase"/>
    <property type="match status" value="1"/>
</dbReference>
<keyword evidence="2 4" id="KW-0046">Antibiotic resistance</keyword>
<dbReference type="PIRSF" id="PIRSF000819">
    <property type="entry name" value="Streptomycin_3-adenylyltransf"/>
    <property type="match status" value="1"/>
</dbReference>
<evidence type="ECO:0000256" key="4">
    <source>
        <dbReference type="PIRNR" id="PIRNR000819"/>
    </source>
</evidence>
<sequence>MDIQYYLQKIVRLFREKMVDNLVGIYLHSSLAMRCFHPDKSDIDFLVIAKKELTFKTKKSIARKLLTLHEELPNNGGLEMSILLERYLKHFVYPTPFELHYSSFHKEKYSQDENYICGGLEDPDLAAHIVVTYHRGIVLYGKPIKELFQPIPKIYYIQSILSDVSDAKDAIVKDPVYYTLNLCRVLYFLKEGAISSKREGGEWAIASLPSKYKHLLIECLNQYSGMSPNRLEISNDELIEFATHMLNEIHSIQNVS</sequence>
<dbReference type="CDD" id="cd05403">
    <property type="entry name" value="NT_KNTase_like"/>
    <property type="match status" value="1"/>
</dbReference>
<proteinExistence type="predicted"/>
<name>A0A7V9YWW3_9BACL</name>
<evidence type="ECO:0000259" key="5">
    <source>
        <dbReference type="Pfam" id="PF13427"/>
    </source>
</evidence>
<dbReference type="RefSeq" id="WP_181534997.1">
    <property type="nucleotide sequence ID" value="NZ_JACDUU010000001.1"/>
</dbReference>
<dbReference type="InterPro" id="IPR043519">
    <property type="entry name" value="NT_sf"/>
</dbReference>
<keyword evidence="4 6" id="KW-0548">Nucleotidyltransferase</keyword>
<evidence type="ECO:0000256" key="1">
    <source>
        <dbReference type="ARBA" id="ARBA00022679"/>
    </source>
</evidence>
<comment type="caution">
    <text evidence="6">The sequence shown here is derived from an EMBL/GenBank/DDBJ whole genome shotgun (WGS) entry which is preliminary data.</text>
</comment>
<comment type="catalytic activity">
    <reaction evidence="3 4">
        <text>spectinomycin + ATP = 9-O-adenylylspectinomycin + diphosphate</text>
        <dbReference type="Rhea" id="RHEA:63228"/>
        <dbReference type="ChEBI" id="CHEBI:30616"/>
        <dbReference type="ChEBI" id="CHEBI:33019"/>
        <dbReference type="ChEBI" id="CHEBI:146260"/>
        <dbReference type="ChEBI" id="CHEBI:146261"/>
    </reaction>
</comment>
<dbReference type="GO" id="GO:0005524">
    <property type="term" value="F:ATP binding"/>
    <property type="evidence" value="ECO:0007669"/>
    <property type="project" value="UniProtKB-KW"/>
</dbReference>
<evidence type="ECO:0000256" key="3">
    <source>
        <dbReference type="ARBA" id="ARBA00047831"/>
    </source>
</evidence>
<organism evidence="6 7">
    <name type="scientific">[Anoxybacillus] calidus</name>
    <dbReference type="NCBI Taxonomy" id="575178"/>
    <lineage>
        <taxon>Bacteria</taxon>
        <taxon>Bacillati</taxon>
        <taxon>Bacillota</taxon>
        <taxon>Bacilli</taxon>
        <taxon>Bacillales</taxon>
        <taxon>Anoxybacillaceae</taxon>
        <taxon>Paranoxybacillus</taxon>
    </lineage>
</organism>
<dbReference type="InterPro" id="IPR024172">
    <property type="entry name" value="AadA/Aad9"/>
</dbReference>
<dbReference type="EMBL" id="JACDUU010000001">
    <property type="protein sequence ID" value="MBA2869743.1"/>
    <property type="molecule type" value="Genomic_DNA"/>
</dbReference>
<evidence type="ECO:0000313" key="7">
    <source>
        <dbReference type="Proteomes" id="UP000580891"/>
    </source>
</evidence>
<keyword evidence="1 4" id="KW-0808">Transferase</keyword>
<dbReference type="GO" id="GO:0046677">
    <property type="term" value="P:response to antibiotic"/>
    <property type="evidence" value="ECO:0007669"/>
    <property type="project" value="UniProtKB-KW"/>
</dbReference>
<gene>
    <name evidence="6" type="ORF">HNQ85_000001</name>
</gene>
<evidence type="ECO:0000256" key="2">
    <source>
        <dbReference type="ARBA" id="ARBA00023251"/>
    </source>
</evidence>
<dbReference type="GO" id="GO:0070566">
    <property type="term" value="F:adenylyltransferase activity"/>
    <property type="evidence" value="ECO:0007669"/>
    <property type="project" value="InterPro"/>
</dbReference>
<keyword evidence="4" id="KW-0547">Nucleotide-binding</keyword>
<dbReference type="AlphaFoldDB" id="A0A7V9YWW3"/>
<dbReference type="Pfam" id="PF13427">
    <property type="entry name" value="AadA_C"/>
    <property type="match status" value="1"/>
</dbReference>
<protein>
    <recommendedName>
        <fullName evidence="4">Spectinomycin 9-adenylyltransferase</fullName>
    </recommendedName>
</protein>
<reference evidence="6 7" key="1">
    <citation type="submission" date="2020-07" db="EMBL/GenBank/DDBJ databases">
        <title>Genomic Encyclopedia of Type Strains, Phase IV (KMG-IV): sequencing the most valuable type-strain genomes for metagenomic binning, comparative biology and taxonomic classification.</title>
        <authorList>
            <person name="Goeker M."/>
        </authorList>
    </citation>
    <scope>NUCLEOTIDE SEQUENCE [LARGE SCALE GENOMIC DNA]</scope>
    <source>
        <strain evidence="6 7">DSM 25220</strain>
    </source>
</reference>
<keyword evidence="7" id="KW-1185">Reference proteome</keyword>
<dbReference type="Proteomes" id="UP000580891">
    <property type="component" value="Unassembled WGS sequence"/>
</dbReference>
<accession>A0A7V9YWW3</accession>